<organism evidence="2 3">
    <name type="scientific">Canariomyces notabilis</name>
    <dbReference type="NCBI Taxonomy" id="2074819"/>
    <lineage>
        <taxon>Eukaryota</taxon>
        <taxon>Fungi</taxon>
        <taxon>Dikarya</taxon>
        <taxon>Ascomycota</taxon>
        <taxon>Pezizomycotina</taxon>
        <taxon>Sordariomycetes</taxon>
        <taxon>Sordariomycetidae</taxon>
        <taxon>Sordariales</taxon>
        <taxon>Chaetomiaceae</taxon>
        <taxon>Canariomyces</taxon>
    </lineage>
</organism>
<keyword evidence="3" id="KW-1185">Reference proteome</keyword>
<accession>A0AAN6YXR9</accession>
<dbReference type="Proteomes" id="UP001302812">
    <property type="component" value="Unassembled WGS sequence"/>
</dbReference>
<dbReference type="EMBL" id="MU853333">
    <property type="protein sequence ID" value="KAK4116694.1"/>
    <property type="molecule type" value="Genomic_DNA"/>
</dbReference>
<dbReference type="RefSeq" id="XP_064674264.1">
    <property type="nucleotide sequence ID" value="XM_064814382.1"/>
</dbReference>
<feature type="region of interest" description="Disordered" evidence="1">
    <location>
        <begin position="313"/>
        <end position="336"/>
    </location>
</feature>
<evidence type="ECO:0000256" key="1">
    <source>
        <dbReference type="SAM" id="MobiDB-lite"/>
    </source>
</evidence>
<gene>
    <name evidence="2" type="ORF">N656DRAFT_775011</name>
</gene>
<sequence>MPAHRPALATVASAPHIFCRPMDPSPAPLVYINGWHGVGKETVAEYLTLLLGKDKSLLVDVRSIGGDGDSDIESGDRPGTRKAKHSYKRRPRPLLTPEHPRYFSFDLFLDTDTALDVNHPLNSDSNPISPSLPSSVSSFSSPSYAFSSSASSRSASISSNTTVSTTTSAIATADFCPPYLSPNIPFPAAAPTPTPTSTSTTALTQLLTLPENAARTAVLAACCPDTPTGRATLRTFETAAERAGRLFVFVVLSGERHEHGVNSIQRRQTVVTGSIGHTVDQALAAYGNRYGCRYGCGFGARRGSEPVVRLPEASMPGTSSAGPMEQEVMPTSPSLPSGLPAAEGVAAVGGSGWVLGRREGGIGLAAPARAAGSLTVDVTSVSVFEAALQIVGFVKGLEAERDAELCSTAGGSTATTPHVDVEDGKTLDVDARGG</sequence>
<feature type="region of interest" description="Disordered" evidence="1">
    <location>
        <begin position="64"/>
        <end position="95"/>
    </location>
</feature>
<dbReference type="AlphaFoldDB" id="A0AAN6YXR9"/>
<reference evidence="2" key="1">
    <citation type="journal article" date="2023" name="Mol. Phylogenet. Evol.">
        <title>Genome-scale phylogeny and comparative genomics of the fungal order Sordariales.</title>
        <authorList>
            <person name="Hensen N."/>
            <person name="Bonometti L."/>
            <person name="Westerberg I."/>
            <person name="Brannstrom I.O."/>
            <person name="Guillou S."/>
            <person name="Cros-Aarteil S."/>
            <person name="Calhoun S."/>
            <person name="Haridas S."/>
            <person name="Kuo A."/>
            <person name="Mondo S."/>
            <person name="Pangilinan J."/>
            <person name="Riley R."/>
            <person name="LaButti K."/>
            <person name="Andreopoulos B."/>
            <person name="Lipzen A."/>
            <person name="Chen C."/>
            <person name="Yan M."/>
            <person name="Daum C."/>
            <person name="Ng V."/>
            <person name="Clum A."/>
            <person name="Steindorff A."/>
            <person name="Ohm R.A."/>
            <person name="Martin F."/>
            <person name="Silar P."/>
            <person name="Natvig D.O."/>
            <person name="Lalanne C."/>
            <person name="Gautier V."/>
            <person name="Ament-Velasquez S.L."/>
            <person name="Kruys A."/>
            <person name="Hutchinson M.I."/>
            <person name="Powell A.J."/>
            <person name="Barry K."/>
            <person name="Miller A.N."/>
            <person name="Grigoriev I.V."/>
            <person name="Debuchy R."/>
            <person name="Gladieux P."/>
            <person name="Hiltunen Thoren M."/>
            <person name="Johannesson H."/>
        </authorList>
    </citation>
    <scope>NUCLEOTIDE SEQUENCE</scope>
    <source>
        <strain evidence="2">CBS 508.74</strain>
    </source>
</reference>
<evidence type="ECO:0000313" key="2">
    <source>
        <dbReference type="EMBL" id="KAK4116694.1"/>
    </source>
</evidence>
<evidence type="ECO:0000313" key="3">
    <source>
        <dbReference type="Proteomes" id="UP001302812"/>
    </source>
</evidence>
<dbReference type="GeneID" id="89938507"/>
<feature type="compositionally biased region" description="Basic residues" evidence="1">
    <location>
        <begin position="80"/>
        <end position="92"/>
    </location>
</feature>
<comment type="caution">
    <text evidence="2">The sequence shown here is derived from an EMBL/GenBank/DDBJ whole genome shotgun (WGS) entry which is preliminary data.</text>
</comment>
<reference evidence="2" key="2">
    <citation type="submission" date="2023-05" db="EMBL/GenBank/DDBJ databases">
        <authorList>
            <consortium name="Lawrence Berkeley National Laboratory"/>
            <person name="Steindorff A."/>
            <person name="Hensen N."/>
            <person name="Bonometti L."/>
            <person name="Westerberg I."/>
            <person name="Brannstrom I.O."/>
            <person name="Guillou S."/>
            <person name="Cros-Aarteil S."/>
            <person name="Calhoun S."/>
            <person name="Haridas S."/>
            <person name="Kuo A."/>
            <person name="Mondo S."/>
            <person name="Pangilinan J."/>
            <person name="Riley R."/>
            <person name="Labutti K."/>
            <person name="Andreopoulos B."/>
            <person name="Lipzen A."/>
            <person name="Chen C."/>
            <person name="Yanf M."/>
            <person name="Daum C."/>
            <person name="Ng V."/>
            <person name="Clum A."/>
            <person name="Ohm R."/>
            <person name="Martin F."/>
            <person name="Silar P."/>
            <person name="Natvig D."/>
            <person name="Lalanne C."/>
            <person name="Gautier V."/>
            <person name="Ament-Velasquez S.L."/>
            <person name="Kruys A."/>
            <person name="Hutchinson M.I."/>
            <person name="Powell A.J."/>
            <person name="Barry K."/>
            <person name="Miller A.N."/>
            <person name="Grigoriev I.V."/>
            <person name="Debuchy R."/>
            <person name="Gladieux P."/>
            <person name="Thoren M.H."/>
            <person name="Johannesson H."/>
        </authorList>
    </citation>
    <scope>NUCLEOTIDE SEQUENCE</scope>
    <source>
        <strain evidence="2">CBS 508.74</strain>
    </source>
</reference>
<name>A0AAN6YXR9_9PEZI</name>
<proteinExistence type="predicted"/>
<protein>
    <submittedName>
        <fullName evidence="2">Uncharacterized protein</fullName>
    </submittedName>
</protein>